<dbReference type="InterPro" id="IPR030192">
    <property type="entry name" value="YbdG"/>
</dbReference>
<evidence type="ECO:0000313" key="10">
    <source>
        <dbReference type="Proteomes" id="UP000288405"/>
    </source>
</evidence>
<dbReference type="OrthoDB" id="9775207at2"/>
<dbReference type="GO" id="GO:0012505">
    <property type="term" value="C:endomembrane system"/>
    <property type="evidence" value="ECO:0007669"/>
    <property type="project" value="UniProtKB-SubCell"/>
</dbReference>
<evidence type="ECO:0000259" key="7">
    <source>
        <dbReference type="Pfam" id="PF00924"/>
    </source>
</evidence>
<dbReference type="InterPro" id="IPR049278">
    <property type="entry name" value="MS_channel_C"/>
</dbReference>
<dbReference type="PANTHER" id="PTHR30414">
    <property type="entry name" value="MINICONDUCTANCE MECHANOSENSITIVE CHANNEL YBDG"/>
    <property type="match status" value="1"/>
</dbReference>
<dbReference type="Pfam" id="PF21082">
    <property type="entry name" value="MS_channel_3rd"/>
    <property type="match status" value="1"/>
</dbReference>
<dbReference type="Gene3D" id="2.30.30.60">
    <property type="match status" value="1"/>
</dbReference>
<dbReference type="InterPro" id="IPR010920">
    <property type="entry name" value="LSM_dom_sf"/>
</dbReference>
<protein>
    <submittedName>
        <fullName evidence="9">Mechanosensitive ion channel protein MscS</fullName>
    </submittedName>
</protein>
<keyword evidence="5 6" id="KW-0472">Membrane</keyword>
<dbReference type="EMBL" id="PIPM01000011">
    <property type="protein sequence ID" value="RUO29530.1"/>
    <property type="molecule type" value="Genomic_DNA"/>
</dbReference>
<feature type="transmembrane region" description="Helical" evidence="6">
    <location>
        <begin position="168"/>
        <end position="189"/>
    </location>
</feature>
<dbReference type="SUPFAM" id="SSF50182">
    <property type="entry name" value="Sm-like ribonucleoproteins"/>
    <property type="match status" value="1"/>
</dbReference>
<accession>A0A432WC83</accession>
<dbReference type="GO" id="GO:0005886">
    <property type="term" value="C:plasma membrane"/>
    <property type="evidence" value="ECO:0007669"/>
    <property type="project" value="TreeGrafter"/>
</dbReference>
<dbReference type="Pfam" id="PF00924">
    <property type="entry name" value="MS_channel_2nd"/>
    <property type="match status" value="1"/>
</dbReference>
<feature type="domain" description="Mechanosensitive ion channel MscS" evidence="7">
    <location>
        <begin position="186"/>
        <end position="254"/>
    </location>
</feature>
<dbReference type="InterPro" id="IPR006685">
    <property type="entry name" value="MscS_channel_2nd"/>
</dbReference>
<evidence type="ECO:0000256" key="5">
    <source>
        <dbReference type="ARBA" id="ARBA00023136"/>
    </source>
</evidence>
<dbReference type="GO" id="GO:0071470">
    <property type="term" value="P:cellular response to osmotic stress"/>
    <property type="evidence" value="ECO:0007669"/>
    <property type="project" value="InterPro"/>
</dbReference>
<dbReference type="AlphaFoldDB" id="A0A432WC83"/>
<keyword evidence="3 6" id="KW-0812">Transmembrane</keyword>
<comment type="subcellular location">
    <subcellularLocation>
        <location evidence="1">Endomembrane system</location>
        <topology evidence="1">Multi-pass membrane protein</topology>
    </subcellularLocation>
</comment>
<reference evidence="9 10" key="1">
    <citation type="journal article" date="2011" name="Front. Microbiol.">
        <title>Genomic signatures of strain selection and enhancement in Bacillus atrophaeus var. globigii, a historical biowarfare simulant.</title>
        <authorList>
            <person name="Gibbons H.S."/>
            <person name="Broomall S.M."/>
            <person name="McNew L.A."/>
            <person name="Daligault H."/>
            <person name="Chapman C."/>
            <person name="Bruce D."/>
            <person name="Karavis M."/>
            <person name="Krepps M."/>
            <person name="McGregor P.A."/>
            <person name="Hong C."/>
            <person name="Park K.H."/>
            <person name="Akmal A."/>
            <person name="Feldman A."/>
            <person name="Lin J.S."/>
            <person name="Chang W.E."/>
            <person name="Higgs B.W."/>
            <person name="Demirev P."/>
            <person name="Lindquist J."/>
            <person name="Liem A."/>
            <person name="Fochler E."/>
            <person name="Read T.D."/>
            <person name="Tapia R."/>
            <person name="Johnson S."/>
            <person name="Bishop-Lilly K.A."/>
            <person name="Detter C."/>
            <person name="Han C."/>
            <person name="Sozhamannan S."/>
            <person name="Rosenzweig C.N."/>
            <person name="Skowronski E.W."/>
        </authorList>
    </citation>
    <scope>NUCLEOTIDE SEQUENCE [LARGE SCALE GENOMIC DNA]</scope>
    <source>
        <strain evidence="9 10">GYP-17</strain>
    </source>
</reference>
<feature type="domain" description="Mechanosensitive ion channel MscS C-terminal" evidence="8">
    <location>
        <begin position="326"/>
        <end position="397"/>
    </location>
</feature>
<evidence type="ECO:0000256" key="1">
    <source>
        <dbReference type="ARBA" id="ARBA00004127"/>
    </source>
</evidence>
<name>A0A432WC83_9GAMM</name>
<evidence type="ECO:0000256" key="3">
    <source>
        <dbReference type="ARBA" id="ARBA00022692"/>
    </source>
</evidence>
<evidence type="ECO:0000256" key="6">
    <source>
        <dbReference type="SAM" id="Phobius"/>
    </source>
</evidence>
<keyword evidence="4 6" id="KW-1133">Transmembrane helix</keyword>
<proteinExistence type="inferred from homology"/>
<evidence type="ECO:0000256" key="2">
    <source>
        <dbReference type="ARBA" id="ARBA00008017"/>
    </source>
</evidence>
<feature type="transmembrane region" description="Helical" evidence="6">
    <location>
        <begin position="144"/>
        <end position="162"/>
    </location>
</feature>
<organism evidence="9 10">
    <name type="scientific">Aliidiomarina sanyensis</name>
    <dbReference type="NCBI Taxonomy" id="1249555"/>
    <lineage>
        <taxon>Bacteria</taxon>
        <taxon>Pseudomonadati</taxon>
        <taxon>Pseudomonadota</taxon>
        <taxon>Gammaproteobacteria</taxon>
        <taxon>Alteromonadales</taxon>
        <taxon>Idiomarinaceae</taxon>
        <taxon>Aliidiomarina</taxon>
    </lineage>
</organism>
<evidence type="ECO:0000259" key="8">
    <source>
        <dbReference type="Pfam" id="PF21082"/>
    </source>
</evidence>
<dbReference type="GO" id="GO:0008381">
    <property type="term" value="F:mechanosensitive monoatomic ion channel activity"/>
    <property type="evidence" value="ECO:0007669"/>
    <property type="project" value="InterPro"/>
</dbReference>
<sequence>MDDVITVVTDSLQWLEQHPDLHMAAGLFVLLIVAWFGNAVVKRLLVRGLMRALRASPLGRDETLSKNTVIARIANVIPALIIAVGIAHVPNLPDVLIAIIQNVANAFVVLTVALAIVNALTVINTIYEKRPGAHLKPIKGYIQVLKIVVYVVAAILIIATLIDRSPVILLSGLGAMAAVLMLVFQDTLLSLVASMQISSNDIVRVGDWVEMPSLNADGDVIDIALHTIKVQNWDKTITTIPTRRFITDSFKNWRGMQESGGRRIMRNLLLDQQSIGFLEPEEKERLSQFRLLRDYLATKQKDIDEWNASLEDDGKVPINTRRITNLGTFRAYVLNYLKNHPGIHQEMTMMVRQLSPTSDGLPLQVYGFTNTVAWVEYEAIQSDIFDHLLSILPEFGLRAYQHPSGLDVRELGERIRGSGFTSLKESSADE</sequence>
<dbReference type="InterPro" id="IPR023408">
    <property type="entry name" value="MscS_beta-dom_sf"/>
</dbReference>
<comment type="caution">
    <text evidence="9">The sequence shown here is derived from an EMBL/GenBank/DDBJ whole genome shotgun (WGS) entry which is preliminary data.</text>
</comment>
<dbReference type="RefSeq" id="WP_126777439.1">
    <property type="nucleotide sequence ID" value="NZ_PIPM01000011.1"/>
</dbReference>
<evidence type="ECO:0000256" key="4">
    <source>
        <dbReference type="ARBA" id="ARBA00022989"/>
    </source>
</evidence>
<comment type="similarity">
    <text evidence="2">Belongs to the MscS (TC 1.A.23) family.</text>
</comment>
<feature type="transmembrane region" description="Helical" evidence="6">
    <location>
        <begin position="21"/>
        <end position="41"/>
    </location>
</feature>
<gene>
    <name evidence="9" type="ORF">CWE11_09795</name>
</gene>
<feature type="transmembrane region" description="Helical" evidence="6">
    <location>
        <begin position="69"/>
        <end position="89"/>
    </location>
</feature>
<feature type="transmembrane region" description="Helical" evidence="6">
    <location>
        <begin position="95"/>
        <end position="123"/>
    </location>
</feature>
<evidence type="ECO:0000313" key="9">
    <source>
        <dbReference type="EMBL" id="RUO29530.1"/>
    </source>
</evidence>
<dbReference type="Proteomes" id="UP000288405">
    <property type="component" value="Unassembled WGS sequence"/>
</dbReference>
<keyword evidence="10" id="KW-1185">Reference proteome</keyword>
<dbReference type="PANTHER" id="PTHR30414:SF0">
    <property type="entry name" value="MINICONDUCTANCE MECHANOSENSITIVE CHANNEL YBDG"/>
    <property type="match status" value="1"/>
</dbReference>